<dbReference type="InterPro" id="IPR043129">
    <property type="entry name" value="ATPase_NBD"/>
</dbReference>
<dbReference type="Proteomes" id="UP000051562">
    <property type="component" value="Unassembled WGS sequence"/>
</dbReference>
<dbReference type="SUPFAM" id="SSF53067">
    <property type="entry name" value="Actin-like ATPase domain"/>
    <property type="match status" value="1"/>
</dbReference>
<evidence type="ECO:0008006" key="3">
    <source>
        <dbReference type="Google" id="ProtNLM"/>
    </source>
</evidence>
<name>A0A0Q3T107_9HYPH</name>
<keyword evidence="2" id="KW-1185">Reference proteome</keyword>
<evidence type="ECO:0000313" key="1">
    <source>
        <dbReference type="EMBL" id="KQK31370.1"/>
    </source>
</evidence>
<dbReference type="Pfam" id="PF00480">
    <property type="entry name" value="ROK"/>
    <property type="match status" value="1"/>
</dbReference>
<dbReference type="AlphaFoldDB" id="A0A0Q3T107"/>
<dbReference type="Gene3D" id="3.30.420.40">
    <property type="match status" value="1"/>
</dbReference>
<dbReference type="EMBL" id="LMAR01000023">
    <property type="protein sequence ID" value="KQK31370.1"/>
    <property type="molecule type" value="Genomic_DNA"/>
</dbReference>
<organism evidence="1 2">
    <name type="scientific">Bosea thiooxidans</name>
    <dbReference type="NCBI Taxonomy" id="53254"/>
    <lineage>
        <taxon>Bacteria</taxon>
        <taxon>Pseudomonadati</taxon>
        <taxon>Pseudomonadota</taxon>
        <taxon>Alphaproteobacteria</taxon>
        <taxon>Hyphomicrobiales</taxon>
        <taxon>Boseaceae</taxon>
        <taxon>Bosea</taxon>
    </lineage>
</organism>
<comment type="caution">
    <text evidence="1">The sequence shown here is derived from an EMBL/GenBank/DDBJ whole genome shotgun (WGS) entry which is preliminary data.</text>
</comment>
<protein>
    <recommendedName>
        <fullName evidence="3">ROK family protein</fullName>
    </recommendedName>
</protein>
<dbReference type="InterPro" id="IPR000600">
    <property type="entry name" value="ROK"/>
</dbReference>
<sequence>MVLNPRGPRCRCGHFGCLEAYVSTAAVAPAIGIREQDLLTMGEGRAGRLKLSTRARGDLAMRLGRLGLAIGNALNLMPVRRVMVAGWPAEFGDEAHAGILGGIEGSLFGGASAVNITFSNAELGREPAAGIALATYAYLHRGAMQPEALAGEITTDNLTE</sequence>
<reference evidence="1 2" key="1">
    <citation type="submission" date="2015-10" db="EMBL/GenBank/DDBJ databases">
        <title>Draft genome of Bosea thiooxidans.</title>
        <authorList>
            <person name="Wang X."/>
        </authorList>
    </citation>
    <scope>NUCLEOTIDE SEQUENCE [LARGE SCALE GENOMIC DNA]</scope>
    <source>
        <strain evidence="1 2">CGMCC 9174</strain>
    </source>
</reference>
<accession>A0A0Q3T107</accession>
<proteinExistence type="predicted"/>
<evidence type="ECO:0000313" key="2">
    <source>
        <dbReference type="Proteomes" id="UP000051562"/>
    </source>
</evidence>
<gene>
    <name evidence="1" type="ORF">ARD30_02895</name>
</gene>